<evidence type="ECO:0000313" key="2">
    <source>
        <dbReference type="Proteomes" id="UP000730482"/>
    </source>
</evidence>
<dbReference type="Proteomes" id="UP000730482">
    <property type="component" value="Unassembled WGS sequence"/>
</dbReference>
<reference evidence="1 2" key="1">
    <citation type="submission" date="2020-02" db="EMBL/GenBank/DDBJ databases">
        <title>Acidophilic actinobacteria isolated from forest soil.</title>
        <authorList>
            <person name="Golinska P."/>
        </authorList>
    </citation>
    <scope>NUCLEOTIDE SEQUENCE [LARGE SCALE GENOMIC DNA]</scope>
    <source>
        <strain evidence="1 2">NL8</strain>
    </source>
</reference>
<keyword evidence="2" id="KW-1185">Reference proteome</keyword>
<sequence>MTDRRTSVADQETIVACRERGETGVTARKLERWRQAGCLPARDHVHVAGVPGSRSTNPDGYVDQVMAVATLMRSGIKLVEGPIALFADGYPVRLEKLKDSYSHFLTWLKRRLTEIAVKQMPEVHVAADIADAAARVLAQHVAGTVLAPWRQRARKMTKSSPAGEKTSGQQYLDGALSTLLTAVFAGEVPSSEGVGEALTVAGFNDGQDFDRAAEKMASSSLDRMTEAVHSASVDDFIAAREIVDGAYRYAAAQTRMGQALQPGGMSLPGLAEIGPDIPIARTLMVPYLLSFTAEDHEIARAKIRASEAEDHLMAHLPPHLVRFMGPIAEADLSKESQEVRDEAASYWESFEVSYPEDAEIIRRSVEGLY</sequence>
<protein>
    <submittedName>
        <fullName evidence="1">Uncharacterized protein</fullName>
    </submittedName>
</protein>
<accession>A0ABS5KGS5</accession>
<gene>
    <name evidence="1" type="ORF">KGQ19_01360</name>
</gene>
<evidence type="ECO:0000313" key="1">
    <source>
        <dbReference type="EMBL" id="MBS2545508.1"/>
    </source>
</evidence>
<name>A0ABS5KGS5_9ACTN</name>
<organism evidence="1 2">
    <name type="scientific">Catenulispora pinistramenti</name>
    <dbReference type="NCBI Taxonomy" id="2705254"/>
    <lineage>
        <taxon>Bacteria</taxon>
        <taxon>Bacillati</taxon>
        <taxon>Actinomycetota</taxon>
        <taxon>Actinomycetes</taxon>
        <taxon>Catenulisporales</taxon>
        <taxon>Catenulisporaceae</taxon>
        <taxon>Catenulispora</taxon>
    </lineage>
</organism>
<dbReference type="RefSeq" id="WP_212007172.1">
    <property type="nucleotide sequence ID" value="NZ_JAAFYZ010000003.1"/>
</dbReference>
<comment type="caution">
    <text evidence="1">The sequence shown here is derived from an EMBL/GenBank/DDBJ whole genome shotgun (WGS) entry which is preliminary data.</text>
</comment>
<proteinExistence type="predicted"/>
<dbReference type="EMBL" id="JAAFYZ010000003">
    <property type="protein sequence ID" value="MBS2545508.1"/>
    <property type="molecule type" value="Genomic_DNA"/>
</dbReference>